<dbReference type="SUPFAM" id="SSF46785">
    <property type="entry name" value="Winged helix' DNA-binding domain"/>
    <property type="match status" value="1"/>
</dbReference>
<proteinExistence type="inferred from homology"/>
<protein>
    <submittedName>
        <fullName evidence="6">DNA-binding transcriptional regulator, LysR family</fullName>
    </submittedName>
</protein>
<sequence>MTLPLRSVSLRQLQVFLEVYQRGSITAAAQQLHLTQPTVSLQLKRLSEQLSEPLYHLHHRRLIFTESARLLAEYTREVLRSTERLEMSLADLHQLKAGTLRIALVSTAKYFIPTIIGPFAREYPLVDLQLKIVNRAELLQRLEQHRDDVYVLSQLPEQPALNVHPLVANPLHLIAPDPHPLGGHPSLSLHDLSQEAFLFREAGSGTRLAVEQCLARLDLRLTPRMVIESNEAIKQCVAAGLGLAFLSEHAIRYGGMAGIQRLAVKELPIQTHWQFVWPKDQSPSVLAEAFLRYLTASPLATDQG</sequence>
<name>A0A1M5RRA1_9GAMM</name>
<dbReference type="PANTHER" id="PTHR30126">
    <property type="entry name" value="HTH-TYPE TRANSCRIPTIONAL REGULATOR"/>
    <property type="match status" value="1"/>
</dbReference>
<feature type="domain" description="HTH lysR-type" evidence="5">
    <location>
        <begin position="8"/>
        <end position="65"/>
    </location>
</feature>
<dbReference type="InterPro" id="IPR000847">
    <property type="entry name" value="LysR_HTH_N"/>
</dbReference>
<reference evidence="6 7" key="1">
    <citation type="submission" date="2016-11" db="EMBL/GenBank/DDBJ databases">
        <authorList>
            <person name="Jaros S."/>
            <person name="Januszkiewicz K."/>
            <person name="Wedrychowicz H."/>
        </authorList>
    </citation>
    <scope>NUCLEOTIDE SEQUENCE [LARGE SCALE GENOMIC DNA]</scope>
    <source>
        <strain evidence="6 7">DSM 16917</strain>
    </source>
</reference>
<keyword evidence="7" id="KW-1185">Reference proteome</keyword>
<dbReference type="Pfam" id="PF00126">
    <property type="entry name" value="HTH_1"/>
    <property type="match status" value="1"/>
</dbReference>
<dbReference type="STRING" id="299255.SAMN02745129_1716"/>
<evidence type="ECO:0000256" key="2">
    <source>
        <dbReference type="ARBA" id="ARBA00023015"/>
    </source>
</evidence>
<dbReference type="PANTHER" id="PTHR30126:SF5">
    <property type="entry name" value="HTH-TYPE TRANSCRIPTIONAL ACTIVATOR CMPR"/>
    <property type="match status" value="1"/>
</dbReference>
<dbReference type="InterPro" id="IPR036390">
    <property type="entry name" value="WH_DNA-bd_sf"/>
</dbReference>
<keyword evidence="4" id="KW-0804">Transcription</keyword>
<evidence type="ECO:0000313" key="6">
    <source>
        <dbReference type="EMBL" id="SHH28719.1"/>
    </source>
</evidence>
<evidence type="ECO:0000256" key="1">
    <source>
        <dbReference type="ARBA" id="ARBA00009437"/>
    </source>
</evidence>
<dbReference type="GO" id="GO:0003700">
    <property type="term" value="F:DNA-binding transcription factor activity"/>
    <property type="evidence" value="ECO:0007669"/>
    <property type="project" value="InterPro"/>
</dbReference>
<evidence type="ECO:0000256" key="4">
    <source>
        <dbReference type="ARBA" id="ARBA00023163"/>
    </source>
</evidence>
<dbReference type="RefSeq" id="WP_067659029.1">
    <property type="nucleotide sequence ID" value="NZ_FQXG01000002.1"/>
</dbReference>
<dbReference type="OrthoDB" id="9785745at2"/>
<dbReference type="GO" id="GO:0000976">
    <property type="term" value="F:transcription cis-regulatory region binding"/>
    <property type="evidence" value="ECO:0007669"/>
    <property type="project" value="TreeGrafter"/>
</dbReference>
<dbReference type="Gene3D" id="3.40.190.290">
    <property type="match status" value="1"/>
</dbReference>
<organism evidence="6 7">
    <name type="scientific">Ferrimonas marina</name>
    <dbReference type="NCBI Taxonomy" id="299255"/>
    <lineage>
        <taxon>Bacteria</taxon>
        <taxon>Pseudomonadati</taxon>
        <taxon>Pseudomonadota</taxon>
        <taxon>Gammaproteobacteria</taxon>
        <taxon>Alteromonadales</taxon>
        <taxon>Ferrimonadaceae</taxon>
        <taxon>Ferrimonas</taxon>
    </lineage>
</organism>
<dbReference type="PRINTS" id="PR00039">
    <property type="entry name" value="HTHLYSR"/>
</dbReference>
<comment type="similarity">
    <text evidence="1">Belongs to the LysR transcriptional regulatory family.</text>
</comment>
<dbReference type="InterPro" id="IPR005119">
    <property type="entry name" value="LysR_subst-bd"/>
</dbReference>
<dbReference type="AlphaFoldDB" id="A0A1M5RRA1"/>
<keyword evidence="3 6" id="KW-0238">DNA-binding</keyword>
<gene>
    <name evidence="6" type="ORF">SAMN02745129_1716</name>
</gene>
<keyword evidence="2" id="KW-0805">Transcription regulation</keyword>
<accession>A0A1M5RRA1</accession>
<dbReference type="InterPro" id="IPR036388">
    <property type="entry name" value="WH-like_DNA-bd_sf"/>
</dbReference>
<dbReference type="Pfam" id="PF03466">
    <property type="entry name" value="LysR_substrate"/>
    <property type="match status" value="1"/>
</dbReference>
<dbReference type="PROSITE" id="PS50931">
    <property type="entry name" value="HTH_LYSR"/>
    <property type="match status" value="1"/>
</dbReference>
<dbReference type="SUPFAM" id="SSF53850">
    <property type="entry name" value="Periplasmic binding protein-like II"/>
    <property type="match status" value="1"/>
</dbReference>
<evidence type="ECO:0000256" key="3">
    <source>
        <dbReference type="ARBA" id="ARBA00023125"/>
    </source>
</evidence>
<evidence type="ECO:0000313" key="7">
    <source>
        <dbReference type="Proteomes" id="UP000184268"/>
    </source>
</evidence>
<evidence type="ECO:0000259" key="5">
    <source>
        <dbReference type="PROSITE" id="PS50931"/>
    </source>
</evidence>
<dbReference type="Gene3D" id="1.10.10.10">
    <property type="entry name" value="Winged helix-like DNA-binding domain superfamily/Winged helix DNA-binding domain"/>
    <property type="match status" value="1"/>
</dbReference>
<dbReference type="EMBL" id="FQXG01000002">
    <property type="protein sequence ID" value="SHH28719.1"/>
    <property type="molecule type" value="Genomic_DNA"/>
</dbReference>
<dbReference type="Proteomes" id="UP000184268">
    <property type="component" value="Unassembled WGS sequence"/>
</dbReference>